<dbReference type="PROSITE" id="PS50826">
    <property type="entry name" value="RUN"/>
    <property type="match status" value="1"/>
</dbReference>
<sequence length="1871" mass="204590">MQPTFACVIGRVPVSSKQNGAEGEVGGRNGSVCSVTMKRCCTYTLGVVAILLLVAGISLVLSHVFPRFVHSMVEKEVVLKNDTDAFEAWENPPAHIYMQFYFFNVTNPLEVLSGERPAVVEVGPYTYREYRPMEEVAFQENGTKVAAVNTKTYIFQPEMSRGPESDLIRTINIPAVTVMKKFQNVFLANLVSAYMKSLGVGLFTTRTVGELLWGYQDNLLASLQKFQPQLDDVFGLFYKSNASNDGQYVFFTGELNYRDFARVDTWNGGSSLNWWSTAECNMINGTIGASFHPVITKDEMLYIFSSDMCRSLYAIYEEDVVVKGIPAYRFSPPSEVFANTTANAGFCVPLGNCPGSGLLDVSTCKQGAPIVLSSPHFYQAEEKFVEAVFGMKPNKEQHQTTIDVNPLTGVVLQAAKRLQVNVHVEKLPRYSQTGDVRTLIFPVVYLNESALVDDDAAQKLQGVVRVQEVVVQVPFMLIGLGFLLGLVFVFLMCRQKPPSVRRVRPAPLRSDSRCSPLKAPSQMKPPPWQHDWASDRTRGQPLASASHLSLSPQRRHWCGHVMRTLQERIILASLLLTLVCAVQVASLPLPDDWNGLLLRTKRSLLWRWNSMKPLGASCREHSECGTKYCRYSGKEFSRTFQDFQEEYLLLLLIHMKRRDGSQTETLQPSKHDLVERPQDGARSAVTSQAPGAEQAHAGGGGGGLSPVRTLGDAPGSLRAVTDNKPRTLDLISASRGDGDGFQGPSSSSSMIGASGLSGDTLIACSFPVVPLPTWQLPVQALCGSAKRPGRLFSVGLTRAVSLPEQDSLDRDHAFSGGRRQFSSSYCSLNEDRGEEEGGSDSSGRYDSTSSPEETSSQLKENPGARGAARSHNSFLPNSEMDDEEDDDSDGGNLHKYREDSAFVLQGNSNWPLTTRMVAERYQLSQEHGDTDWMSEGTVLGPDGDQGWSQPNQQYSYQSDRPPEDSGGLTGRGSFCIHGQHRRSPESDPRSDSSCNSSDGILVNFCTIYNRSNNPATPHDLISPALRPSESSEGSVFLSLQPVSPARQEDTSPSTPCWSPPGLDSNCNLYSSEALPQGLSSLELSDLNACLQNQVSLAIGTNQKYYKLVTCDLSSQSPSPAWSSSTSCPEGQVKGSPCITAENHFFDQNKAGRAKDLKREDQPKEKRISSECSGIHDHQTDAASTLKAPCKQKHTESLPNVSGTHFSLCTGQESPESSTSFAATQVVFVDRERRDAGAGGANLLGNEAKSNSKPQRPTSLPIQPFVLVPAGPPEAPQVGCLLEQYMNQKSQRVSTSQPGSKFKGKRSRCFSSLQLSPMGSHYPVFLEPPSSSDSCSSGTPSPEWCGRRHTWSQSSRFPARLSPCTSKRSVETSPARGKPVQAPEDTSPHSGVHVTLTPPPNRPTLVKIPTYQDLNNLTPKPNYTGAFRGAHAHTSYPSLFSQTPPTLPISAPSHHLKPEQRPLLPPRAAPAADSGFFHGSFTAALSSMAPLPSLSSLLSFAASGGTSQPSESVALSDQLPADSCPSPDASYESLSISHLQRRGLLRSVSRAVDLIMTHFGSSRDPDEKMRLGNSSCSPTIAGLVLEHLCPSIQNILEDGLRDHKLDLIIGQRRNHPWSVVEVSTRTGPSTKVLHRLVCKIRMCPQLSTHCMRLRAFLMGLLNLRALEFWLGHLHSQTDVVTANYHSWGFMSMSLGQCQPLFQELLLLLQPLSVLPFDLNLLLEPRLLRNRQLRSDEGASPPPPCSALLVTSWPLLHADKKAARDHGGQPAAQQGVSPHQESPGLRAESPHQGGRRWAKLFGGAHSSSRSETVLQSHTGAQSRRSKRPSEWLRLDRAQVGMLVQSIRSIKLKGAHPDRDKSRLCARTDGRGSL</sequence>
<keyword evidence="6" id="KW-0325">Glycoprotein</keyword>
<feature type="region of interest" description="Disordered" evidence="7">
    <location>
        <begin position="824"/>
        <end position="899"/>
    </location>
</feature>
<evidence type="ECO:0000256" key="5">
    <source>
        <dbReference type="ARBA" id="ARBA00023136"/>
    </source>
</evidence>
<dbReference type="SMART" id="SM00593">
    <property type="entry name" value="RUN"/>
    <property type="match status" value="1"/>
</dbReference>
<dbReference type="InterPro" id="IPR009955">
    <property type="entry name" value="LEAP-2"/>
</dbReference>
<reference evidence="10 11" key="1">
    <citation type="submission" date="2019-04" db="EMBL/GenBank/DDBJ databases">
        <title>Chromosome genome assembly for Takifugu flavidus.</title>
        <authorList>
            <person name="Xiao S."/>
        </authorList>
    </citation>
    <scope>NUCLEOTIDE SEQUENCE [LARGE SCALE GENOMIC DNA]</scope>
    <source>
        <strain evidence="10">HTHZ2018</strain>
        <tissue evidence="10">Muscle</tissue>
    </source>
</reference>
<feature type="compositionally biased region" description="Basic and acidic residues" evidence="7">
    <location>
        <begin position="669"/>
        <end position="679"/>
    </location>
</feature>
<comment type="caution">
    <text evidence="10">The sequence shown here is derived from an EMBL/GenBank/DDBJ whole genome shotgun (WGS) entry which is preliminary data.</text>
</comment>
<dbReference type="Pfam" id="PF02759">
    <property type="entry name" value="RUN"/>
    <property type="match status" value="1"/>
</dbReference>
<feature type="compositionally biased region" description="Acidic residues" evidence="7">
    <location>
        <begin position="879"/>
        <end position="889"/>
    </location>
</feature>
<feature type="compositionally biased region" description="Polar residues" evidence="7">
    <location>
        <begin position="1769"/>
        <end position="1778"/>
    </location>
</feature>
<feature type="compositionally biased region" description="Basic and acidic residues" evidence="7">
    <location>
        <begin position="1152"/>
        <end position="1177"/>
    </location>
</feature>
<dbReference type="GO" id="GO:0016020">
    <property type="term" value="C:membrane"/>
    <property type="evidence" value="ECO:0007669"/>
    <property type="project" value="UniProtKB-SubCell"/>
</dbReference>
<feature type="region of interest" description="Disordered" evidence="7">
    <location>
        <begin position="1759"/>
        <end position="1827"/>
    </location>
</feature>
<feature type="region of interest" description="Disordered" evidence="7">
    <location>
        <begin position="1327"/>
        <end position="1403"/>
    </location>
</feature>
<feature type="domain" description="RUN" evidence="9">
    <location>
        <begin position="1578"/>
        <end position="1722"/>
    </location>
</feature>
<dbReference type="SUPFAM" id="SSF140741">
    <property type="entry name" value="RUN domain-like"/>
    <property type="match status" value="1"/>
</dbReference>
<dbReference type="Proteomes" id="UP000324091">
    <property type="component" value="Chromosome 20"/>
</dbReference>
<evidence type="ECO:0000256" key="7">
    <source>
        <dbReference type="SAM" id="MobiDB-lite"/>
    </source>
</evidence>
<feature type="compositionally biased region" description="Polar residues" evidence="7">
    <location>
        <begin position="1248"/>
        <end position="1259"/>
    </location>
</feature>
<dbReference type="InterPro" id="IPR004012">
    <property type="entry name" value="Run_dom"/>
</dbReference>
<dbReference type="InterPro" id="IPR037213">
    <property type="entry name" value="Run_dom_sf"/>
</dbReference>
<dbReference type="PANTHER" id="PTHR11923">
    <property type="entry name" value="SCAVENGER RECEPTOR CLASS B TYPE-1 SR-B1"/>
    <property type="match status" value="1"/>
</dbReference>
<evidence type="ECO:0000256" key="8">
    <source>
        <dbReference type="SAM" id="Phobius"/>
    </source>
</evidence>
<gene>
    <name evidence="10" type="ORF">D4764_20G0000300</name>
</gene>
<feature type="transmembrane region" description="Helical" evidence="8">
    <location>
        <begin position="569"/>
        <end position="589"/>
    </location>
</feature>
<proteinExistence type="inferred from homology"/>
<feature type="compositionally biased region" description="Polar residues" evidence="7">
    <location>
        <begin position="946"/>
        <end position="958"/>
    </location>
</feature>
<dbReference type="PRINTS" id="PR01609">
    <property type="entry name" value="CD36FAMILY"/>
</dbReference>
<evidence type="ECO:0000259" key="9">
    <source>
        <dbReference type="PROSITE" id="PS50826"/>
    </source>
</evidence>
<accession>A0A5C6NGM1</accession>
<dbReference type="GO" id="GO:0005044">
    <property type="term" value="F:scavenger receptor activity"/>
    <property type="evidence" value="ECO:0007669"/>
    <property type="project" value="InterPro"/>
</dbReference>
<dbReference type="Pfam" id="PF01130">
    <property type="entry name" value="CD36"/>
    <property type="match status" value="1"/>
</dbReference>
<feature type="compositionally biased region" description="Basic and acidic residues" evidence="7">
    <location>
        <begin position="1852"/>
        <end position="1871"/>
    </location>
</feature>
<feature type="compositionally biased region" description="Low complexity" evidence="7">
    <location>
        <begin position="742"/>
        <end position="752"/>
    </location>
</feature>
<feature type="transmembrane region" description="Helical" evidence="8">
    <location>
        <begin position="473"/>
        <end position="493"/>
    </location>
</feature>
<feature type="region of interest" description="Disordered" evidence="7">
    <location>
        <begin position="927"/>
        <end position="995"/>
    </location>
</feature>
<keyword evidence="3 8" id="KW-0812">Transmembrane</keyword>
<name>A0A5C6NGM1_9TELE</name>
<organism evidence="10 11">
    <name type="scientific">Takifugu flavidus</name>
    <name type="common">sansaifugu</name>
    <dbReference type="NCBI Taxonomy" id="433684"/>
    <lineage>
        <taxon>Eukaryota</taxon>
        <taxon>Metazoa</taxon>
        <taxon>Chordata</taxon>
        <taxon>Craniata</taxon>
        <taxon>Vertebrata</taxon>
        <taxon>Euteleostomi</taxon>
        <taxon>Actinopterygii</taxon>
        <taxon>Neopterygii</taxon>
        <taxon>Teleostei</taxon>
        <taxon>Neoteleostei</taxon>
        <taxon>Acanthomorphata</taxon>
        <taxon>Eupercaria</taxon>
        <taxon>Tetraodontiformes</taxon>
        <taxon>Tetradontoidea</taxon>
        <taxon>Tetraodontidae</taxon>
        <taxon>Takifugu</taxon>
    </lineage>
</organism>
<evidence type="ECO:0000256" key="6">
    <source>
        <dbReference type="ARBA" id="ARBA00023180"/>
    </source>
</evidence>
<keyword evidence="4 8" id="KW-1133">Transmembrane helix</keyword>
<dbReference type="Gene3D" id="1.20.58.900">
    <property type="match status" value="1"/>
</dbReference>
<feature type="region of interest" description="Disordered" evidence="7">
    <location>
        <begin position="1148"/>
        <end position="1177"/>
    </location>
</feature>
<dbReference type="GO" id="GO:0006898">
    <property type="term" value="P:receptor-mediated endocytosis"/>
    <property type="evidence" value="ECO:0007669"/>
    <property type="project" value="TreeGrafter"/>
</dbReference>
<comment type="subcellular location">
    <subcellularLocation>
        <location evidence="1">Membrane</location>
    </subcellularLocation>
</comment>
<feature type="compositionally biased region" description="Polar residues" evidence="7">
    <location>
        <begin position="1803"/>
        <end position="1820"/>
    </location>
</feature>
<dbReference type="Pfam" id="PF07359">
    <property type="entry name" value="LEAP-2"/>
    <property type="match status" value="1"/>
</dbReference>
<feature type="region of interest" description="Disordered" evidence="7">
    <location>
        <begin position="1851"/>
        <end position="1871"/>
    </location>
</feature>
<evidence type="ECO:0000313" key="10">
    <source>
        <dbReference type="EMBL" id="TWW65998.1"/>
    </source>
</evidence>
<feature type="transmembrane region" description="Helical" evidence="8">
    <location>
        <begin position="43"/>
        <end position="65"/>
    </location>
</feature>
<feature type="region of interest" description="Disordered" evidence="7">
    <location>
        <begin position="1237"/>
        <end position="1259"/>
    </location>
</feature>
<feature type="compositionally biased region" description="Low complexity" evidence="7">
    <location>
        <begin position="1327"/>
        <end position="1341"/>
    </location>
</feature>
<evidence type="ECO:0000256" key="3">
    <source>
        <dbReference type="ARBA" id="ARBA00022692"/>
    </source>
</evidence>
<feature type="region of interest" description="Disordered" evidence="7">
    <location>
        <begin position="502"/>
        <end position="535"/>
    </location>
</feature>
<feature type="region of interest" description="Disordered" evidence="7">
    <location>
        <begin position="662"/>
        <end position="752"/>
    </location>
</feature>
<comment type="similarity">
    <text evidence="2">Belongs to the CD36 family.</text>
</comment>
<keyword evidence="11" id="KW-1185">Reference proteome</keyword>
<dbReference type="GO" id="GO:0042742">
    <property type="term" value="P:defense response to bacterium"/>
    <property type="evidence" value="ECO:0007669"/>
    <property type="project" value="InterPro"/>
</dbReference>
<evidence type="ECO:0000256" key="4">
    <source>
        <dbReference type="ARBA" id="ARBA00022989"/>
    </source>
</evidence>
<dbReference type="PRINTS" id="PR01611">
    <property type="entry name" value="LIMPII"/>
</dbReference>
<dbReference type="InterPro" id="IPR005429">
    <property type="entry name" value="LimpII"/>
</dbReference>
<dbReference type="GO" id="GO:0005764">
    <property type="term" value="C:lysosome"/>
    <property type="evidence" value="ECO:0007669"/>
    <property type="project" value="InterPro"/>
</dbReference>
<keyword evidence="5 8" id="KW-0472">Membrane</keyword>
<dbReference type="GO" id="GO:0006622">
    <property type="term" value="P:protein targeting to lysosome"/>
    <property type="evidence" value="ECO:0007669"/>
    <property type="project" value="TreeGrafter"/>
</dbReference>
<protein>
    <submittedName>
        <fullName evidence="10">Lysosome membrane protein 2 85 kDa lysosomal membrane sialoglycoprotein</fullName>
    </submittedName>
</protein>
<evidence type="ECO:0000256" key="1">
    <source>
        <dbReference type="ARBA" id="ARBA00004370"/>
    </source>
</evidence>
<dbReference type="EMBL" id="RHFK02000013">
    <property type="protein sequence ID" value="TWW65998.1"/>
    <property type="molecule type" value="Genomic_DNA"/>
</dbReference>
<evidence type="ECO:0000313" key="11">
    <source>
        <dbReference type="Proteomes" id="UP000324091"/>
    </source>
</evidence>
<feature type="region of interest" description="Disordered" evidence="7">
    <location>
        <begin position="1435"/>
        <end position="1469"/>
    </location>
</feature>
<feature type="compositionally biased region" description="Low complexity" evidence="7">
    <location>
        <begin position="839"/>
        <end position="850"/>
    </location>
</feature>
<dbReference type="Gene3D" id="4.10.40.50">
    <property type="match status" value="1"/>
</dbReference>
<dbReference type="PANTHER" id="PTHR11923:SF112">
    <property type="entry name" value="LYSOSOME MEMBRANE PROTEIN 2"/>
    <property type="match status" value="1"/>
</dbReference>
<evidence type="ECO:0000256" key="2">
    <source>
        <dbReference type="ARBA" id="ARBA00010532"/>
    </source>
</evidence>
<dbReference type="InterPro" id="IPR002159">
    <property type="entry name" value="CD36_fam"/>
</dbReference>